<accession>A0A840S965</accession>
<evidence type="ECO:0000256" key="3">
    <source>
        <dbReference type="ARBA" id="ARBA00022795"/>
    </source>
</evidence>
<sequence length="153" mass="16819">MAVNNETVSLNTRMSPEEISALDMTVDFENKKNTIGDRQVSQSLGKDDFLKLLIAQLTNQDPTSPMENTEFIAQMAQFSSLEQMTNMNQEFSKLNSMLVSSQAVGTIGKTVDIDLNGAVVSGTVDAVTYGSNPQVKVNNMYYDMKKITAVYGE</sequence>
<gene>
    <name evidence="6" type="ORF">DYE49_06265</name>
    <name evidence="5" type="ORF">HNP77_000561</name>
</gene>
<dbReference type="NCBIfam" id="NF007197">
    <property type="entry name" value="PRK09618.1"/>
    <property type="match status" value="1"/>
</dbReference>
<keyword evidence="7" id="KW-1185">Reference proteome</keyword>
<dbReference type="GO" id="GO:0044781">
    <property type="term" value="P:bacterial-type flagellum organization"/>
    <property type="evidence" value="ECO:0007669"/>
    <property type="project" value="UniProtKB-KW"/>
</dbReference>
<evidence type="ECO:0000256" key="2">
    <source>
        <dbReference type="ARBA" id="ARBA00016013"/>
    </source>
</evidence>
<dbReference type="Proteomes" id="UP000578697">
    <property type="component" value="Unassembled WGS sequence"/>
</dbReference>
<dbReference type="InterPro" id="IPR005648">
    <property type="entry name" value="FlgD"/>
</dbReference>
<evidence type="ECO:0000256" key="4">
    <source>
        <dbReference type="ARBA" id="ARBA00024746"/>
    </source>
</evidence>
<evidence type="ECO:0000313" key="8">
    <source>
        <dbReference type="Proteomes" id="UP000593591"/>
    </source>
</evidence>
<evidence type="ECO:0000313" key="6">
    <source>
        <dbReference type="EMBL" id="QOS40079.1"/>
    </source>
</evidence>
<dbReference type="AlphaFoldDB" id="A0A840S965"/>
<name>A0A840S965_9SPIR</name>
<evidence type="ECO:0000313" key="7">
    <source>
        <dbReference type="Proteomes" id="UP000578697"/>
    </source>
</evidence>
<reference evidence="5 7" key="2">
    <citation type="submission" date="2020-08" db="EMBL/GenBank/DDBJ databases">
        <title>Genomic Encyclopedia of Type Strains, Phase IV (KMG-IV): sequencing the most valuable type-strain genomes for metagenomic binning, comparative biology and taxonomic classification.</title>
        <authorList>
            <person name="Goeker M."/>
        </authorList>
    </citation>
    <scope>NUCLEOTIDE SEQUENCE [LARGE SCALE GENOMIC DNA]</scope>
    <source>
        <strain evidence="5 7">DSM 103679</strain>
    </source>
</reference>
<evidence type="ECO:0000313" key="5">
    <source>
        <dbReference type="EMBL" id="MBB5218217.1"/>
    </source>
</evidence>
<comment type="function">
    <text evidence="4">Required for flagellar hook formation. May act as a scaffolding protein.</text>
</comment>
<keyword evidence="3" id="KW-1005">Bacterial flagellum biogenesis</keyword>
<reference evidence="6 8" key="1">
    <citation type="submission" date="2018-08" db="EMBL/GenBank/DDBJ databases">
        <title>The first complete genome of Treponema rectale (CHPAT), a commensal spirochete of the bovine rectum.</title>
        <authorList>
            <person name="Staton G.J."/>
            <person name="Clegg S.R."/>
            <person name="Carter S.D."/>
            <person name="Radford A.D."/>
            <person name="Darby A."/>
            <person name="Hall N."/>
            <person name="Birtles R.J."/>
            <person name="Evans N.J."/>
        </authorList>
    </citation>
    <scope>NUCLEOTIDE SEQUENCE [LARGE SCALE GENOMIC DNA]</scope>
    <source>
        <strain evidence="6 8">CHPA</strain>
    </source>
</reference>
<dbReference type="EMBL" id="CP031517">
    <property type="protein sequence ID" value="QOS40079.1"/>
    <property type="molecule type" value="Genomic_DNA"/>
</dbReference>
<protein>
    <recommendedName>
        <fullName evidence="2">Basal-body rod modification protein FlgD</fullName>
    </recommendedName>
</protein>
<dbReference type="Pfam" id="PF03963">
    <property type="entry name" value="FlgD"/>
    <property type="match status" value="1"/>
</dbReference>
<dbReference type="KEGG" id="trc:DYE49_06265"/>
<proteinExistence type="inferred from homology"/>
<evidence type="ECO:0000256" key="1">
    <source>
        <dbReference type="ARBA" id="ARBA00010577"/>
    </source>
</evidence>
<keyword evidence="5" id="KW-0969">Cilium</keyword>
<dbReference type="Proteomes" id="UP000593591">
    <property type="component" value="Chromosome"/>
</dbReference>
<dbReference type="EMBL" id="JACHFR010000001">
    <property type="protein sequence ID" value="MBB5218217.1"/>
    <property type="molecule type" value="Genomic_DNA"/>
</dbReference>
<comment type="similarity">
    <text evidence="1">Belongs to the FlgD family.</text>
</comment>
<organism evidence="5 7">
    <name type="scientific">Treponema rectale</name>
    <dbReference type="NCBI Taxonomy" id="744512"/>
    <lineage>
        <taxon>Bacteria</taxon>
        <taxon>Pseudomonadati</taxon>
        <taxon>Spirochaetota</taxon>
        <taxon>Spirochaetia</taxon>
        <taxon>Spirochaetales</taxon>
        <taxon>Treponemataceae</taxon>
        <taxon>Treponema</taxon>
    </lineage>
</organism>
<keyword evidence="5" id="KW-0282">Flagellum</keyword>
<dbReference type="RefSeq" id="WP_184651642.1">
    <property type="nucleotide sequence ID" value="NZ_JACHFR010000001.1"/>
</dbReference>
<keyword evidence="5" id="KW-0966">Cell projection</keyword>